<dbReference type="RefSeq" id="WP_067546191.1">
    <property type="nucleotide sequence ID" value="NZ_CP012836.1"/>
</dbReference>
<dbReference type="PATRIC" id="fig|1727163.4.peg.1841"/>
<dbReference type="OrthoDB" id="9811587at2"/>
<dbReference type="KEGG" id="alm:AO498_08815"/>
<dbReference type="EMBL" id="CP012836">
    <property type="protein sequence ID" value="AMQ56517.1"/>
    <property type="molecule type" value="Genomic_DNA"/>
</dbReference>
<accession>A0A142EN12</accession>
<dbReference type="STRING" id="1727163.AO498_08815"/>
<name>A0A142EN12_9BACT</name>
<dbReference type="GO" id="GO:0015562">
    <property type="term" value="F:efflux transmembrane transporter activity"/>
    <property type="evidence" value="ECO:0007669"/>
    <property type="project" value="InterPro"/>
</dbReference>
<evidence type="ECO:0000256" key="3">
    <source>
        <dbReference type="ARBA" id="ARBA00022448"/>
    </source>
</evidence>
<comment type="similarity">
    <text evidence="2">Belongs to the outer membrane factor (OMF) (TC 1.B.17) family.</text>
</comment>
<evidence type="ECO:0000256" key="6">
    <source>
        <dbReference type="ARBA" id="ARBA00023136"/>
    </source>
</evidence>
<evidence type="ECO:0000313" key="10">
    <source>
        <dbReference type="Proteomes" id="UP000073816"/>
    </source>
</evidence>
<organism evidence="9 10">
    <name type="scientific">Algoriphagus sanaruensis</name>
    <dbReference type="NCBI Taxonomy" id="1727163"/>
    <lineage>
        <taxon>Bacteria</taxon>
        <taxon>Pseudomonadati</taxon>
        <taxon>Bacteroidota</taxon>
        <taxon>Cytophagia</taxon>
        <taxon>Cytophagales</taxon>
        <taxon>Cyclobacteriaceae</taxon>
        <taxon>Algoriphagus</taxon>
    </lineage>
</organism>
<dbReference type="GO" id="GO:0009279">
    <property type="term" value="C:cell outer membrane"/>
    <property type="evidence" value="ECO:0007669"/>
    <property type="project" value="UniProtKB-SubCell"/>
</dbReference>
<keyword evidence="6" id="KW-0472">Membrane</keyword>
<comment type="subcellular location">
    <subcellularLocation>
        <location evidence="1">Cell outer membrane</location>
    </subcellularLocation>
</comment>
<dbReference type="Gene3D" id="1.20.1600.10">
    <property type="entry name" value="Outer membrane efflux proteins (OEP)"/>
    <property type="match status" value="1"/>
</dbReference>
<feature type="chain" id="PRO_5007494047" evidence="8">
    <location>
        <begin position="25"/>
        <end position="446"/>
    </location>
</feature>
<evidence type="ECO:0000256" key="4">
    <source>
        <dbReference type="ARBA" id="ARBA00022452"/>
    </source>
</evidence>
<dbReference type="GO" id="GO:1990281">
    <property type="term" value="C:efflux pump complex"/>
    <property type="evidence" value="ECO:0007669"/>
    <property type="project" value="TreeGrafter"/>
</dbReference>
<keyword evidence="4" id="KW-1134">Transmembrane beta strand</keyword>
<protein>
    <submittedName>
        <fullName evidence="9">Transporter</fullName>
    </submittedName>
</protein>
<reference evidence="9 10" key="2">
    <citation type="journal article" date="2016" name="Genome Announc.">
        <title>Complete Genome Sequence of Algoriphagus sp. Strain M8-2, Isolated from a Brackish Lake.</title>
        <authorList>
            <person name="Muraguchi Y."/>
            <person name="Kushimoto K."/>
            <person name="Ohtsubo Y."/>
            <person name="Suzuki T."/>
            <person name="Dohra H."/>
            <person name="Kimbara K."/>
            <person name="Shintani M."/>
        </authorList>
    </citation>
    <scope>NUCLEOTIDE SEQUENCE [LARGE SCALE GENOMIC DNA]</scope>
    <source>
        <strain evidence="9 10">M8-2</strain>
    </source>
</reference>
<dbReference type="PANTHER" id="PTHR30026">
    <property type="entry name" value="OUTER MEMBRANE PROTEIN TOLC"/>
    <property type="match status" value="1"/>
</dbReference>
<dbReference type="PANTHER" id="PTHR30026:SF20">
    <property type="entry name" value="OUTER MEMBRANE PROTEIN TOLC"/>
    <property type="match status" value="1"/>
</dbReference>
<dbReference type="Proteomes" id="UP000073816">
    <property type="component" value="Chromosome"/>
</dbReference>
<keyword evidence="7" id="KW-0998">Cell outer membrane</keyword>
<dbReference type="SUPFAM" id="SSF56954">
    <property type="entry name" value="Outer membrane efflux proteins (OEP)"/>
    <property type="match status" value="1"/>
</dbReference>
<dbReference type="GO" id="GO:0015288">
    <property type="term" value="F:porin activity"/>
    <property type="evidence" value="ECO:0007669"/>
    <property type="project" value="TreeGrafter"/>
</dbReference>
<evidence type="ECO:0000256" key="1">
    <source>
        <dbReference type="ARBA" id="ARBA00004442"/>
    </source>
</evidence>
<proteinExistence type="inferred from homology"/>
<sequence length="446" mass="50278">MKRFLTKLIFALIFGAFVSPLATAQDTLKINFQEAITIGLAKNLDYRILQNTQEVLKKDAQSTMAGHLPSANFSSSFMRQTGQQFQQIEGEIVVTKETNEIVSPGFGLSMPVFNSGRRILDTQSAILAQKAGEKGLDRAKQQIVFDVARRYMQVLLDQELLRIATENLVNQKKQLLQIEGFVEAGLRTVSDLYNQQAEVARVESLVLDSELALENDRWLLAEYLQLEVGKIPVLEPVDVSTFTNDLAGLNIDQLYEMASQSRPDLQQQALLVNSYKKDYQAIKAMMFPRLSAFYNYGTFYTSLDSRPMRSQLLDIYPQNTFGLSLNVPIFNALQSRVDVARSKMIHHNQGLRRDALDRKVYQEVKLAYQTYQVALRKSANASVRLKAATEAQLAVAERFRLGLSNFVDLATANQTLVNSQADQAQAAHTLYFQEVLMNYALGTLNY</sequence>
<feature type="signal peptide" evidence="8">
    <location>
        <begin position="1"/>
        <end position="24"/>
    </location>
</feature>
<reference evidence="10" key="1">
    <citation type="submission" date="2015-09" db="EMBL/GenBank/DDBJ databases">
        <title>Complete sequence of Algoriphagus sp. M8-2.</title>
        <authorList>
            <person name="Shintani M."/>
        </authorList>
    </citation>
    <scope>NUCLEOTIDE SEQUENCE [LARGE SCALE GENOMIC DNA]</scope>
    <source>
        <strain evidence="10">M8-2</strain>
    </source>
</reference>
<dbReference type="Pfam" id="PF02321">
    <property type="entry name" value="OEP"/>
    <property type="match status" value="2"/>
</dbReference>
<gene>
    <name evidence="9" type="ORF">AO498_08815</name>
</gene>
<evidence type="ECO:0000256" key="8">
    <source>
        <dbReference type="SAM" id="SignalP"/>
    </source>
</evidence>
<evidence type="ECO:0000313" key="9">
    <source>
        <dbReference type="EMBL" id="AMQ56517.1"/>
    </source>
</evidence>
<dbReference type="InterPro" id="IPR051906">
    <property type="entry name" value="TolC-like"/>
</dbReference>
<evidence type="ECO:0000256" key="2">
    <source>
        <dbReference type="ARBA" id="ARBA00007613"/>
    </source>
</evidence>
<evidence type="ECO:0000256" key="7">
    <source>
        <dbReference type="ARBA" id="ARBA00023237"/>
    </source>
</evidence>
<evidence type="ECO:0000256" key="5">
    <source>
        <dbReference type="ARBA" id="ARBA00022692"/>
    </source>
</evidence>
<keyword evidence="10" id="KW-1185">Reference proteome</keyword>
<keyword evidence="8" id="KW-0732">Signal</keyword>
<keyword evidence="5" id="KW-0812">Transmembrane</keyword>
<keyword evidence="3" id="KW-0813">Transport</keyword>
<dbReference type="InterPro" id="IPR003423">
    <property type="entry name" value="OMP_efflux"/>
</dbReference>
<dbReference type="AlphaFoldDB" id="A0A142EN12"/>